<organism evidence="5 6">
    <name type="scientific">Naegleria fowleri</name>
    <name type="common">Brain eating amoeba</name>
    <dbReference type="NCBI Taxonomy" id="5763"/>
    <lineage>
        <taxon>Eukaryota</taxon>
        <taxon>Discoba</taxon>
        <taxon>Heterolobosea</taxon>
        <taxon>Tetramitia</taxon>
        <taxon>Eutetramitia</taxon>
        <taxon>Vahlkampfiidae</taxon>
        <taxon>Naegleria</taxon>
    </lineage>
</organism>
<evidence type="ECO:0000259" key="4">
    <source>
        <dbReference type="Pfam" id="PF08241"/>
    </source>
</evidence>
<dbReference type="AlphaFoldDB" id="A0A6A5BKP4"/>
<comment type="caution">
    <text evidence="5">The sequence shown here is derived from an EMBL/GenBank/DDBJ whole genome shotgun (WGS) entry which is preliminary data.</text>
</comment>
<dbReference type="VEuPathDB" id="AmoebaDB:FDP41_006098"/>
<dbReference type="VEuPathDB" id="AmoebaDB:NF0094360"/>
<dbReference type="GeneID" id="68113316"/>
<dbReference type="SUPFAM" id="SSF53335">
    <property type="entry name" value="S-adenosyl-L-methionine-dependent methyltransferases"/>
    <property type="match status" value="1"/>
</dbReference>
<dbReference type="RefSeq" id="XP_044559337.1">
    <property type="nucleotide sequence ID" value="XM_044709695.1"/>
</dbReference>
<dbReference type="EMBL" id="VFQX01000051">
    <property type="protein sequence ID" value="KAF0974624.1"/>
    <property type="molecule type" value="Genomic_DNA"/>
</dbReference>
<dbReference type="PANTHER" id="PTHR13069">
    <property type="entry name" value="ALKYLATED DNA REPAIR PROTEIN ALKB HOMOLOG 8"/>
    <property type="match status" value="1"/>
</dbReference>
<dbReference type="OMA" id="SCYFIGC"/>
<dbReference type="PANTHER" id="PTHR13069:SF21">
    <property type="entry name" value="ALKYLATED DNA REPAIR PROTEIN ALKB HOMOLOG 8"/>
    <property type="match status" value="1"/>
</dbReference>
<keyword evidence="1" id="KW-0489">Methyltransferase</keyword>
<keyword evidence="6" id="KW-1185">Reference proteome</keyword>
<dbReference type="InterPro" id="IPR051422">
    <property type="entry name" value="AlkB_tRNA_MeTrf/Diox"/>
</dbReference>
<dbReference type="InterPro" id="IPR013216">
    <property type="entry name" value="Methyltransf_11"/>
</dbReference>
<proteinExistence type="predicted"/>
<accession>A0A6A5BKP4</accession>
<reference evidence="5 6" key="1">
    <citation type="journal article" date="2019" name="Sci. Rep.">
        <title>Nanopore sequencing improves the draft genome of the human pathogenic amoeba Naegleria fowleri.</title>
        <authorList>
            <person name="Liechti N."/>
            <person name="Schurch N."/>
            <person name="Bruggmann R."/>
            <person name="Wittwer M."/>
        </authorList>
    </citation>
    <scope>NUCLEOTIDE SEQUENCE [LARGE SCALE GENOMIC DNA]</scope>
    <source>
        <strain evidence="5 6">ATCC 30894</strain>
    </source>
</reference>
<evidence type="ECO:0000256" key="3">
    <source>
        <dbReference type="SAM" id="MobiDB-lite"/>
    </source>
</evidence>
<gene>
    <name evidence="5" type="ORF">FDP41_006098</name>
</gene>
<dbReference type="GO" id="GO:0005737">
    <property type="term" value="C:cytoplasm"/>
    <property type="evidence" value="ECO:0007669"/>
    <property type="project" value="TreeGrafter"/>
</dbReference>
<name>A0A6A5BKP4_NAEFO</name>
<dbReference type="Pfam" id="PF08241">
    <property type="entry name" value="Methyltransf_11"/>
    <property type="match status" value="1"/>
</dbReference>
<dbReference type="GO" id="GO:0002098">
    <property type="term" value="P:tRNA wobble uridine modification"/>
    <property type="evidence" value="ECO:0007669"/>
    <property type="project" value="TreeGrafter"/>
</dbReference>
<evidence type="ECO:0000313" key="5">
    <source>
        <dbReference type="EMBL" id="KAF0974624.1"/>
    </source>
</evidence>
<dbReference type="Gene3D" id="3.40.50.150">
    <property type="entry name" value="Vaccinia Virus protein VP39"/>
    <property type="match status" value="1"/>
</dbReference>
<dbReference type="GO" id="GO:0106335">
    <property type="term" value="F:tRNA (5-carboxymethyluridine(34)-5-O)-methyltransferase activity"/>
    <property type="evidence" value="ECO:0007669"/>
    <property type="project" value="TreeGrafter"/>
</dbReference>
<protein>
    <recommendedName>
        <fullName evidence="4">Methyltransferase type 11 domain-containing protein</fullName>
    </recommendedName>
</protein>
<dbReference type="VEuPathDB" id="AmoebaDB:NfTy_078270"/>
<dbReference type="GO" id="GO:0000049">
    <property type="term" value="F:tRNA binding"/>
    <property type="evidence" value="ECO:0007669"/>
    <property type="project" value="TreeGrafter"/>
</dbReference>
<dbReference type="Proteomes" id="UP000444721">
    <property type="component" value="Unassembled WGS sequence"/>
</dbReference>
<feature type="compositionally biased region" description="Polar residues" evidence="3">
    <location>
        <begin position="267"/>
        <end position="284"/>
    </location>
</feature>
<evidence type="ECO:0000256" key="1">
    <source>
        <dbReference type="ARBA" id="ARBA00022603"/>
    </source>
</evidence>
<dbReference type="GO" id="GO:0008757">
    <property type="term" value="F:S-adenosylmethionine-dependent methyltransferase activity"/>
    <property type="evidence" value="ECO:0007669"/>
    <property type="project" value="InterPro"/>
</dbReference>
<feature type="compositionally biased region" description="Basic and acidic residues" evidence="3">
    <location>
        <begin position="253"/>
        <end position="264"/>
    </location>
</feature>
<dbReference type="OrthoDB" id="271595at2759"/>
<sequence>MISSSSSKKPYDDDESTITSTTISTTTTTNGGSSGCGNTTENELDAKPFISEAIGDSHQLQQFETQFVTNVYNEIAPHFSNTRYSRWPFINEFILGKKNCLFADVGCGNGKYMQSWKETIQFYNGTSLSKTSTSNCFIGTDISLGLAEICRDRDLEVLVANNTQLPFRGEYFDVVISVAVIHHFATRERRMQAIRELFRICKKGGEVLIYVWAFEQAPKKKSVTGEDGTTSTPSYRYAQQDVFVPWHLQKQFDSKKTKSSKETPESAPSSIQETSSSSNMNILPNVTQGSEGEKVYKRYYHLFKRGELEQLVQDASVMMDDSSGEQRTLFEFEFVKNYYFEKDNWGVVCRKK</sequence>
<feature type="region of interest" description="Disordered" evidence="3">
    <location>
        <begin position="1"/>
        <end position="41"/>
    </location>
</feature>
<dbReference type="GO" id="GO:0005634">
    <property type="term" value="C:nucleus"/>
    <property type="evidence" value="ECO:0007669"/>
    <property type="project" value="TreeGrafter"/>
</dbReference>
<dbReference type="GO" id="GO:0030488">
    <property type="term" value="P:tRNA methylation"/>
    <property type="evidence" value="ECO:0007669"/>
    <property type="project" value="TreeGrafter"/>
</dbReference>
<keyword evidence="2" id="KW-0808">Transferase</keyword>
<dbReference type="CDD" id="cd02440">
    <property type="entry name" value="AdoMet_MTases"/>
    <property type="match status" value="1"/>
</dbReference>
<feature type="compositionally biased region" description="Low complexity" evidence="3">
    <location>
        <begin position="17"/>
        <end position="40"/>
    </location>
</feature>
<feature type="region of interest" description="Disordered" evidence="3">
    <location>
        <begin position="253"/>
        <end position="284"/>
    </location>
</feature>
<feature type="domain" description="Methyltransferase type 11" evidence="4">
    <location>
        <begin position="104"/>
        <end position="209"/>
    </location>
</feature>
<evidence type="ECO:0000256" key="2">
    <source>
        <dbReference type="ARBA" id="ARBA00022679"/>
    </source>
</evidence>
<dbReference type="InterPro" id="IPR029063">
    <property type="entry name" value="SAM-dependent_MTases_sf"/>
</dbReference>
<evidence type="ECO:0000313" key="6">
    <source>
        <dbReference type="Proteomes" id="UP000444721"/>
    </source>
</evidence>